<reference evidence="1 2" key="1">
    <citation type="submission" date="2018-06" db="EMBL/GenBank/DDBJ databases">
        <authorList>
            <consortium name="Pathogen Informatics"/>
            <person name="Doyle S."/>
        </authorList>
    </citation>
    <scope>NUCLEOTIDE SEQUENCE [LARGE SCALE GENOMIC DNA]</scope>
    <source>
        <strain evidence="1 2">NCTC10343</strain>
    </source>
</reference>
<dbReference type="Proteomes" id="UP000254400">
    <property type="component" value="Unassembled WGS sequence"/>
</dbReference>
<dbReference type="Gene3D" id="3.40.630.30">
    <property type="match status" value="1"/>
</dbReference>
<dbReference type="AlphaFoldDB" id="A0A378Y2T5"/>
<evidence type="ECO:0000313" key="2">
    <source>
        <dbReference type="Proteomes" id="UP000254400"/>
    </source>
</evidence>
<dbReference type="GeneID" id="93347259"/>
<sequence length="72" mass="8436">MHSKENSTYSLAIECKDTQYLFENTENKELNAIALLENGSSNRVIQKSNFKFVGEIEIDAERNNHYRIHKNF</sequence>
<proteinExistence type="predicted"/>
<accession>A0A378Y2T5</accession>
<organism evidence="1 2">
    <name type="scientific">Paenibacillus polymyxa</name>
    <name type="common">Bacillus polymyxa</name>
    <dbReference type="NCBI Taxonomy" id="1406"/>
    <lineage>
        <taxon>Bacteria</taxon>
        <taxon>Bacillati</taxon>
        <taxon>Bacillota</taxon>
        <taxon>Bacilli</taxon>
        <taxon>Bacillales</taxon>
        <taxon>Paenibacillaceae</taxon>
        <taxon>Paenibacillus</taxon>
    </lineage>
</organism>
<dbReference type="EMBL" id="UGSC01000001">
    <property type="protein sequence ID" value="SUA71043.1"/>
    <property type="molecule type" value="Genomic_DNA"/>
</dbReference>
<keyword evidence="1" id="KW-0808">Transferase</keyword>
<dbReference type="GO" id="GO:0016740">
    <property type="term" value="F:transferase activity"/>
    <property type="evidence" value="ECO:0007669"/>
    <property type="project" value="UniProtKB-KW"/>
</dbReference>
<gene>
    <name evidence="1" type="ORF">NCTC10343_03930</name>
</gene>
<name>A0A378Y2T5_PAEPO</name>
<dbReference type="RefSeq" id="WP_019688126.1">
    <property type="nucleotide sequence ID" value="NZ_CP036496.1"/>
</dbReference>
<evidence type="ECO:0000313" key="1">
    <source>
        <dbReference type="EMBL" id="SUA71043.1"/>
    </source>
</evidence>
<protein>
    <submittedName>
        <fullName evidence="1">GCN5-like N-acetyltransferase</fullName>
    </submittedName>
</protein>